<keyword evidence="2 5" id="KW-0812">Transmembrane</keyword>
<comment type="subcellular location">
    <subcellularLocation>
        <location evidence="1">Membrane</location>
        <topology evidence="1">Multi-pass membrane protein</topology>
    </subcellularLocation>
</comment>
<feature type="transmembrane region" description="Helical" evidence="5">
    <location>
        <begin position="16"/>
        <end position="39"/>
    </location>
</feature>
<dbReference type="Pfam" id="PF07264">
    <property type="entry name" value="EI24"/>
    <property type="match status" value="1"/>
</dbReference>
<dbReference type="AlphaFoldDB" id="Q7MRJ9"/>
<accession>Q7MRJ9</accession>
<keyword evidence="3 5" id="KW-1133">Transmembrane helix</keyword>
<sequence>MELYSKALQDALSRPMILLALLPLFTGAVIAYFSFYFLIEPLHALILDWLQGGVLPYWIDSILKALWGILLGVGAILWFVMAVMIVQLFLGIFYAPWIVAYVQKRHYPSLRLLEGESLLGGIGDFTSLLFRFLGILLLSLPLSFIPFVGPLIWLWPFFYLFYQSLMLDVSGVIFSKEERIALEIRLGWRMKRFLLGLYLLGVIPLLNLFVPIFQILSLAHFLLSEKERSLS</sequence>
<dbReference type="RefSeq" id="WP_011139148.1">
    <property type="nucleotide sequence ID" value="NC_005090.1"/>
</dbReference>
<organism evidence="7">
    <name type="scientific">Wolinella succinogenes (strain ATCC 29543 / DSM 1740 / CCUG 13145 / JCM 31913 / LMG 7466 / NCTC 11488 / FDC 602W)</name>
    <name type="common">Vibrio succinogenes</name>
    <dbReference type="NCBI Taxonomy" id="273121"/>
    <lineage>
        <taxon>Bacteria</taxon>
        <taxon>Pseudomonadati</taxon>
        <taxon>Campylobacterota</taxon>
        <taxon>Epsilonproteobacteria</taxon>
        <taxon>Campylobacterales</taxon>
        <taxon>Helicobacteraceae</taxon>
        <taxon>Wolinella</taxon>
    </lineage>
</organism>
<dbReference type="KEGG" id="wsu:WS1283"/>
<dbReference type="HOGENOM" id="CLU_1199401_0_0_7"/>
<dbReference type="InterPro" id="IPR059112">
    <property type="entry name" value="CysZ/EI24"/>
</dbReference>
<feature type="transmembrane region" description="Helical" evidence="5">
    <location>
        <begin position="195"/>
        <end position="223"/>
    </location>
</feature>
<reference evidence="6 7" key="1">
    <citation type="journal article" date="2003" name="Proc. Natl. Acad. Sci. U.S.A.">
        <title>Complete genome sequence and analysis of Wolinella succinogenes.</title>
        <authorList>
            <person name="Baar C."/>
            <person name="Eppinger M."/>
            <person name="Raddatz G."/>
            <person name="Simon JM."/>
            <person name="Lanz C."/>
            <person name="Klimmek O."/>
            <person name="Nandakumar R."/>
            <person name="Gross R."/>
            <person name="Rosinus A."/>
            <person name="Keller H."/>
            <person name="Jagtap P."/>
            <person name="Linke B."/>
            <person name="Meyer F."/>
            <person name="Lederer H."/>
            <person name="Schuster S.C."/>
        </authorList>
    </citation>
    <scope>NUCLEOTIDE SEQUENCE [LARGE SCALE GENOMIC DNA]</scope>
    <source>
        <strain evidence="7">ATCC 29543 / DSM 1740 / CCUG 13145 / JCM 31913 / LMG 7466 / NCTC 11488 / FDC 602W</strain>
    </source>
</reference>
<keyword evidence="4 5" id="KW-0472">Membrane</keyword>
<evidence type="ECO:0000313" key="7">
    <source>
        <dbReference type="Proteomes" id="UP000000422"/>
    </source>
</evidence>
<evidence type="ECO:0000256" key="4">
    <source>
        <dbReference type="ARBA" id="ARBA00023136"/>
    </source>
</evidence>
<dbReference type="STRING" id="273121.WS1283"/>
<name>Q7MRJ9_WOLSU</name>
<feature type="transmembrane region" description="Helical" evidence="5">
    <location>
        <begin position="152"/>
        <end position="174"/>
    </location>
</feature>
<keyword evidence="7" id="KW-1185">Reference proteome</keyword>
<evidence type="ECO:0000256" key="5">
    <source>
        <dbReference type="SAM" id="Phobius"/>
    </source>
</evidence>
<dbReference type="eggNOG" id="ENOG5033RG4">
    <property type="taxonomic scope" value="Bacteria"/>
</dbReference>
<protein>
    <submittedName>
        <fullName evidence="6">Uncharacterized protein</fullName>
    </submittedName>
</protein>
<evidence type="ECO:0000256" key="3">
    <source>
        <dbReference type="ARBA" id="ARBA00022989"/>
    </source>
</evidence>
<dbReference type="Proteomes" id="UP000000422">
    <property type="component" value="Chromosome"/>
</dbReference>
<gene>
    <name evidence="6" type="ordered locus">WS1283</name>
</gene>
<feature type="transmembrane region" description="Helical" evidence="5">
    <location>
        <begin position="118"/>
        <end position="140"/>
    </location>
</feature>
<evidence type="ECO:0000256" key="1">
    <source>
        <dbReference type="ARBA" id="ARBA00004141"/>
    </source>
</evidence>
<evidence type="ECO:0000256" key="2">
    <source>
        <dbReference type="ARBA" id="ARBA00022692"/>
    </source>
</evidence>
<dbReference type="EMBL" id="BX571660">
    <property type="protein sequence ID" value="CAE10362.1"/>
    <property type="molecule type" value="Genomic_DNA"/>
</dbReference>
<feature type="transmembrane region" description="Helical" evidence="5">
    <location>
        <begin position="65"/>
        <end position="97"/>
    </location>
</feature>
<proteinExistence type="predicted"/>
<evidence type="ECO:0000313" key="6">
    <source>
        <dbReference type="EMBL" id="CAE10362.1"/>
    </source>
</evidence>